<evidence type="ECO:0000313" key="2">
    <source>
        <dbReference type="Proteomes" id="UP001054837"/>
    </source>
</evidence>
<organism evidence="1 2">
    <name type="scientific">Caerostris darwini</name>
    <dbReference type="NCBI Taxonomy" id="1538125"/>
    <lineage>
        <taxon>Eukaryota</taxon>
        <taxon>Metazoa</taxon>
        <taxon>Ecdysozoa</taxon>
        <taxon>Arthropoda</taxon>
        <taxon>Chelicerata</taxon>
        <taxon>Arachnida</taxon>
        <taxon>Araneae</taxon>
        <taxon>Araneomorphae</taxon>
        <taxon>Entelegynae</taxon>
        <taxon>Araneoidea</taxon>
        <taxon>Araneidae</taxon>
        <taxon>Caerostris</taxon>
    </lineage>
</organism>
<evidence type="ECO:0000313" key="1">
    <source>
        <dbReference type="EMBL" id="GIY06937.1"/>
    </source>
</evidence>
<comment type="caution">
    <text evidence="1">The sequence shown here is derived from an EMBL/GenBank/DDBJ whole genome shotgun (WGS) entry which is preliminary data.</text>
</comment>
<protein>
    <submittedName>
        <fullName evidence="1">Uncharacterized protein</fullName>
    </submittedName>
</protein>
<sequence length="109" mass="12308">MLAWLPASSVRRASISHSVMQAPDPAFLESASLAYLGFALKRGFLFLLWTSDSTSKNKKNLSHERKYRRTGAVSVQHLFSGTEGSSTFKTNDLSGIRRPFSFFSFFLFY</sequence>
<dbReference type="Proteomes" id="UP001054837">
    <property type="component" value="Unassembled WGS sequence"/>
</dbReference>
<name>A0AAV4QCA2_9ARAC</name>
<gene>
    <name evidence="1" type="ORF">CDAR_123241</name>
</gene>
<keyword evidence="2" id="KW-1185">Reference proteome</keyword>
<dbReference type="AlphaFoldDB" id="A0AAV4QCA2"/>
<accession>A0AAV4QCA2</accession>
<proteinExistence type="predicted"/>
<reference evidence="1 2" key="1">
    <citation type="submission" date="2021-06" db="EMBL/GenBank/DDBJ databases">
        <title>Caerostris darwini draft genome.</title>
        <authorList>
            <person name="Kono N."/>
            <person name="Arakawa K."/>
        </authorList>
    </citation>
    <scope>NUCLEOTIDE SEQUENCE [LARGE SCALE GENOMIC DNA]</scope>
</reference>
<dbReference type="EMBL" id="BPLQ01004275">
    <property type="protein sequence ID" value="GIY06937.1"/>
    <property type="molecule type" value="Genomic_DNA"/>
</dbReference>